<accession>A0A251VF49</accession>
<name>A0A251VF49_HELAN</name>
<evidence type="ECO:0000313" key="1">
    <source>
        <dbReference type="EMBL" id="KAF5777392.1"/>
    </source>
</evidence>
<protein>
    <submittedName>
        <fullName evidence="2">Uncharacterized protein</fullName>
    </submittedName>
</protein>
<organism evidence="2 3">
    <name type="scientific">Helianthus annuus</name>
    <name type="common">Common sunflower</name>
    <dbReference type="NCBI Taxonomy" id="4232"/>
    <lineage>
        <taxon>Eukaryota</taxon>
        <taxon>Viridiplantae</taxon>
        <taxon>Streptophyta</taxon>
        <taxon>Embryophyta</taxon>
        <taxon>Tracheophyta</taxon>
        <taxon>Spermatophyta</taxon>
        <taxon>Magnoliopsida</taxon>
        <taxon>eudicotyledons</taxon>
        <taxon>Gunneridae</taxon>
        <taxon>Pentapetalae</taxon>
        <taxon>asterids</taxon>
        <taxon>campanulids</taxon>
        <taxon>Asterales</taxon>
        <taxon>Asteraceae</taxon>
        <taxon>Asteroideae</taxon>
        <taxon>Heliantheae alliance</taxon>
        <taxon>Heliantheae</taxon>
        <taxon>Helianthus</taxon>
    </lineage>
</organism>
<reference evidence="1" key="3">
    <citation type="submission" date="2020-06" db="EMBL/GenBank/DDBJ databases">
        <title>Helianthus annuus Genome sequencing and assembly Release 2.</title>
        <authorList>
            <person name="Gouzy J."/>
            <person name="Langlade N."/>
            <person name="Munos S."/>
        </authorList>
    </citation>
    <scope>NUCLEOTIDE SEQUENCE</scope>
    <source>
        <tissue evidence="1">Leaves</tissue>
    </source>
</reference>
<dbReference type="AlphaFoldDB" id="A0A251VF49"/>
<sequence length="63" mass="7229">MTLTWRRGTEGFCKISIRTSFARCWKLVDASFDSASADLFSLRLMCRILNEANLDFSCRACSR</sequence>
<dbReference type="Gramene" id="mRNA:HanXRQr2_Chr12g0535071">
    <property type="protein sequence ID" value="mRNA:HanXRQr2_Chr12g0535071"/>
    <property type="gene ID" value="HanXRQr2_Chr12g0535071"/>
</dbReference>
<evidence type="ECO:0000313" key="3">
    <source>
        <dbReference type="Proteomes" id="UP000215914"/>
    </source>
</evidence>
<dbReference type="EMBL" id="MNCJ02000327">
    <property type="protein sequence ID" value="KAF5777392.1"/>
    <property type="molecule type" value="Genomic_DNA"/>
</dbReference>
<dbReference type="Proteomes" id="UP000215914">
    <property type="component" value="Chromosome 2"/>
</dbReference>
<keyword evidence="3" id="KW-1185">Reference proteome</keyword>
<reference evidence="1 3" key="1">
    <citation type="journal article" date="2017" name="Nature">
        <title>The sunflower genome provides insights into oil metabolism, flowering and Asterid evolution.</title>
        <authorList>
            <person name="Badouin H."/>
            <person name="Gouzy J."/>
            <person name="Grassa C.J."/>
            <person name="Murat F."/>
            <person name="Staton S.E."/>
            <person name="Cottret L."/>
            <person name="Lelandais-Briere C."/>
            <person name="Owens G.L."/>
            <person name="Carrere S."/>
            <person name="Mayjonade B."/>
            <person name="Legrand L."/>
            <person name="Gill N."/>
            <person name="Kane N.C."/>
            <person name="Bowers J.E."/>
            <person name="Hubner S."/>
            <person name="Bellec A."/>
            <person name="Berard A."/>
            <person name="Berges H."/>
            <person name="Blanchet N."/>
            <person name="Boniface M.C."/>
            <person name="Brunel D."/>
            <person name="Catrice O."/>
            <person name="Chaidir N."/>
            <person name="Claudel C."/>
            <person name="Donnadieu C."/>
            <person name="Faraut T."/>
            <person name="Fievet G."/>
            <person name="Helmstetter N."/>
            <person name="King M."/>
            <person name="Knapp S.J."/>
            <person name="Lai Z."/>
            <person name="Le Paslier M.C."/>
            <person name="Lippi Y."/>
            <person name="Lorenzon L."/>
            <person name="Mandel J.R."/>
            <person name="Marage G."/>
            <person name="Marchand G."/>
            <person name="Marquand E."/>
            <person name="Bret-Mestries E."/>
            <person name="Morien E."/>
            <person name="Nambeesan S."/>
            <person name="Nguyen T."/>
            <person name="Pegot-Espagnet P."/>
            <person name="Pouilly N."/>
            <person name="Raftis F."/>
            <person name="Sallet E."/>
            <person name="Schiex T."/>
            <person name="Thomas J."/>
            <person name="Vandecasteele C."/>
            <person name="Vares D."/>
            <person name="Vear F."/>
            <person name="Vautrin S."/>
            <person name="Crespi M."/>
            <person name="Mangin B."/>
            <person name="Burke J.M."/>
            <person name="Salse J."/>
            <person name="Munos S."/>
            <person name="Vincourt P."/>
            <person name="Rieseberg L.H."/>
            <person name="Langlade N.B."/>
        </authorList>
    </citation>
    <scope>NUCLEOTIDE SEQUENCE [LARGE SCALE GENOMIC DNA]</scope>
    <source>
        <strain evidence="3">cv. SF193</strain>
        <tissue evidence="1">Leaves</tissue>
    </source>
</reference>
<proteinExistence type="predicted"/>
<dbReference type="EMBL" id="CM007891">
    <property type="protein sequence ID" value="OTG33909.1"/>
    <property type="molecule type" value="Genomic_DNA"/>
</dbReference>
<dbReference type="InParanoid" id="A0A251VF49"/>
<reference evidence="2" key="2">
    <citation type="submission" date="2017-02" db="EMBL/GenBank/DDBJ databases">
        <title>Sunflower complete genome.</title>
        <authorList>
            <person name="Langlade N."/>
            <person name="Munos S."/>
        </authorList>
    </citation>
    <scope>NUCLEOTIDE SEQUENCE [LARGE SCALE GENOMIC DNA]</scope>
    <source>
        <tissue evidence="2">Leaves</tissue>
    </source>
</reference>
<gene>
    <name evidence="2" type="ORF">HannXRQ_Chr02g0039831</name>
    <name evidence="1" type="ORF">HanXRQr2_Chr12g0535071</name>
</gene>
<evidence type="ECO:0000313" key="2">
    <source>
        <dbReference type="EMBL" id="OTG33909.1"/>
    </source>
</evidence>